<organism evidence="1 2">
    <name type="scientific">Streblomastix strix</name>
    <dbReference type="NCBI Taxonomy" id="222440"/>
    <lineage>
        <taxon>Eukaryota</taxon>
        <taxon>Metamonada</taxon>
        <taxon>Preaxostyla</taxon>
        <taxon>Oxymonadida</taxon>
        <taxon>Streblomastigidae</taxon>
        <taxon>Streblomastix</taxon>
    </lineage>
</organism>
<accession>A0A5J4VKW4</accession>
<sequence>SGVVDKMTVIESDISKGQSYPCAPQMMNVDASNYRYI</sequence>
<gene>
    <name evidence="1" type="ORF">EZS28_021619</name>
</gene>
<dbReference type="EMBL" id="SNRW01006556">
    <property type="protein sequence ID" value="KAA6382853.1"/>
    <property type="molecule type" value="Genomic_DNA"/>
</dbReference>
<proteinExistence type="predicted"/>
<evidence type="ECO:0000313" key="1">
    <source>
        <dbReference type="EMBL" id="KAA6382853.1"/>
    </source>
</evidence>
<evidence type="ECO:0000313" key="2">
    <source>
        <dbReference type="Proteomes" id="UP000324800"/>
    </source>
</evidence>
<protein>
    <submittedName>
        <fullName evidence="1">Uncharacterized protein</fullName>
    </submittedName>
</protein>
<dbReference type="AlphaFoldDB" id="A0A5J4VKW4"/>
<feature type="non-terminal residue" evidence="1">
    <location>
        <position position="1"/>
    </location>
</feature>
<reference evidence="1 2" key="1">
    <citation type="submission" date="2019-03" db="EMBL/GenBank/DDBJ databases">
        <title>Single cell metagenomics reveals metabolic interactions within the superorganism composed of flagellate Streblomastix strix and complex community of Bacteroidetes bacteria on its surface.</title>
        <authorList>
            <person name="Treitli S.C."/>
            <person name="Kolisko M."/>
            <person name="Husnik F."/>
            <person name="Keeling P."/>
            <person name="Hampl V."/>
        </authorList>
    </citation>
    <scope>NUCLEOTIDE SEQUENCE [LARGE SCALE GENOMIC DNA]</scope>
    <source>
        <strain evidence="1">ST1C</strain>
    </source>
</reference>
<name>A0A5J4VKW4_9EUKA</name>
<comment type="caution">
    <text evidence="1">The sequence shown here is derived from an EMBL/GenBank/DDBJ whole genome shotgun (WGS) entry which is preliminary data.</text>
</comment>
<dbReference type="Proteomes" id="UP000324800">
    <property type="component" value="Unassembled WGS sequence"/>
</dbReference>